<comment type="pathway">
    <text evidence="5">Amino-acid biosynthesis; L-leucine biosynthesis; L-leucine from 3-methyl-2-oxobutanoate: step 4/4.</text>
</comment>
<protein>
    <recommendedName>
        <fullName evidence="8">Branched-chain-amino-acid aminotransferase</fullName>
        <ecNumber evidence="7">2.6.1.42</ecNumber>
    </recommendedName>
</protein>
<dbReference type="NCBIfam" id="NF009897">
    <property type="entry name" value="PRK13357.1"/>
    <property type="match status" value="1"/>
</dbReference>
<evidence type="ECO:0000313" key="16">
    <source>
        <dbReference type="EMBL" id="KRO79784.1"/>
    </source>
</evidence>
<comment type="pathway">
    <text evidence="3">Amino-acid biosynthesis; L-isoleucine biosynthesis; L-isoleucine from 2-oxobutanoate: step 4/4.</text>
</comment>
<dbReference type="GO" id="GO:0009098">
    <property type="term" value="P:L-leucine biosynthetic process"/>
    <property type="evidence" value="ECO:0007669"/>
    <property type="project" value="UniProtKB-UniPathway"/>
</dbReference>
<evidence type="ECO:0000256" key="2">
    <source>
        <dbReference type="ARBA" id="ARBA00003109"/>
    </source>
</evidence>
<dbReference type="GO" id="GO:0009097">
    <property type="term" value="P:isoleucine biosynthetic process"/>
    <property type="evidence" value="ECO:0007669"/>
    <property type="project" value="UniProtKB-UniPathway"/>
</dbReference>
<comment type="caution">
    <text evidence="16">The sequence shown here is derived from an EMBL/GenBank/DDBJ whole genome shotgun (WGS) entry which is preliminary data.</text>
</comment>
<organism evidence="16 17">
    <name type="scientific">OM182 bacterium BACL3 MAG-120920-bin41</name>
    <dbReference type="NCBI Taxonomy" id="1655580"/>
    <lineage>
        <taxon>Bacteria</taxon>
        <taxon>Pseudomonadati</taxon>
        <taxon>Pseudomonadota</taxon>
        <taxon>Gammaproteobacteria</taxon>
        <taxon>OMG group</taxon>
        <taxon>OM182 clade</taxon>
    </lineage>
</organism>
<dbReference type="Gene3D" id="3.20.10.10">
    <property type="entry name" value="D-amino Acid Aminotransferase, subunit A, domain 2"/>
    <property type="match status" value="1"/>
</dbReference>
<evidence type="ECO:0000256" key="7">
    <source>
        <dbReference type="ARBA" id="ARBA00013053"/>
    </source>
</evidence>
<evidence type="ECO:0000256" key="9">
    <source>
        <dbReference type="ARBA" id="ARBA00022576"/>
    </source>
</evidence>
<sequence>MNASDQKQSLNWSELGFQYKKTDFRFRAVWRDGAWNEGEMISDEFIAIHEGAPSIHYAQQCFEGMKAQTAPDGRILLFRPDLNAQRMGRTAERLLMPHVPEEMFVRAVRDTVRANASWVPPYGSGASLYIRPMLIGVGENLGLKPAQSYEFRVFVSPVGPYYKTAGLGTIKLAVSEMDRAAPSGTGSYKAGANYAGGLLATKRAQELGANEALYLDSRERRFIDEAGSANIVVVLQDGTVVTPKSDAILPSITRRSIMTLAEKKLGLTVEERPIELRKEIAQFSEAAACGTAAVLSPVGKIWFDGDWHDIGDPEHVGPVMQQLYDLLVGIQKGEAEDEFGWTVDVA</sequence>
<dbReference type="NCBIfam" id="TIGR01123">
    <property type="entry name" value="ilvE_II"/>
    <property type="match status" value="1"/>
</dbReference>
<dbReference type="GO" id="GO:0004084">
    <property type="term" value="F:branched-chain-amino-acid transaminase activity"/>
    <property type="evidence" value="ECO:0007669"/>
    <property type="project" value="UniProtKB-EC"/>
</dbReference>
<dbReference type="AlphaFoldDB" id="A0A0R2SYH2"/>
<dbReference type="PANTHER" id="PTHR42825">
    <property type="entry name" value="AMINO ACID AMINOTRANSFERASE"/>
    <property type="match status" value="1"/>
</dbReference>
<evidence type="ECO:0000256" key="15">
    <source>
        <dbReference type="PIRSR" id="PIRSR006468-1"/>
    </source>
</evidence>
<name>A0A0R2SYH2_9GAMM</name>
<dbReference type="SUPFAM" id="SSF56752">
    <property type="entry name" value="D-aminoacid aminotransferase-like PLP-dependent enzymes"/>
    <property type="match status" value="1"/>
</dbReference>
<dbReference type="InterPro" id="IPR033939">
    <property type="entry name" value="BCAT_family"/>
</dbReference>
<gene>
    <name evidence="16" type="ORF">ABR72_00760</name>
</gene>
<dbReference type="EC" id="2.6.1.42" evidence="7"/>
<dbReference type="EMBL" id="LIBE01000332">
    <property type="protein sequence ID" value="KRO79784.1"/>
    <property type="molecule type" value="Genomic_DNA"/>
</dbReference>
<dbReference type="UniPathway" id="UPA00047">
    <property type="reaction ID" value="UER00058"/>
</dbReference>
<comment type="pathway">
    <text evidence="4">Amino-acid biosynthesis; L-valine biosynthesis; L-valine from pyruvate: step 4/4.</text>
</comment>
<evidence type="ECO:0000256" key="14">
    <source>
        <dbReference type="ARBA" id="ARBA00049229"/>
    </source>
</evidence>
<evidence type="ECO:0000256" key="3">
    <source>
        <dbReference type="ARBA" id="ARBA00004824"/>
    </source>
</evidence>
<evidence type="ECO:0000256" key="11">
    <source>
        <dbReference type="ARBA" id="ARBA00022898"/>
    </source>
</evidence>
<dbReference type="InterPro" id="IPR005786">
    <property type="entry name" value="B_amino_transII"/>
</dbReference>
<dbReference type="InterPro" id="IPR001544">
    <property type="entry name" value="Aminotrans_IV"/>
</dbReference>
<comment type="similarity">
    <text evidence="6">Belongs to the class-IV pyridoxal-phosphate-dependent aminotransferase family.</text>
</comment>
<evidence type="ECO:0000256" key="10">
    <source>
        <dbReference type="ARBA" id="ARBA00022679"/>
    </source>
</evidence>
<evidence type="ECO:0000256" key="6">
    <source>
        <dbReference type="ARBA" id="ARBA00009320"/>
    </source>
</evidence>
<accession>A0A0R2SYH2</accession>
<evidence type="ECO:0000313" key="17">
    <source>
        <dbReference type="Proteomes" id="UP000051547"/>
    </source>
</evidence>
<comment type="cofactor">
    <cofactor evidence="1">
        <name>pyridoxal 5'-phosphate</name>
        <dbReference type="ChEBI" id="CHEBI:597326"/>
    </cofactor>
</comment>
<dbReference type="PANTHER" id="PTHR42825:SF2">
    <property type="entry name" value="BRANCHED-CHAIN-AMINO-ACID AMINOTRANSFERASE 3, CHLOROPLASTIC-RELATED"/>
    <property type="match status" value="1"/>
</dbReference>
<comment type="catalytic activity">
    <reaction evidence="14">
        <text>L-leucine + 2-oxoglutarate = 4-methyl-2-oxopentanoate + L-glutamate</text>
        <dbReference type="Rhea" id="RHEA:18321"/>
        <dbReference type="ChEBI" id="CHEBI:16810"/>
        <dbReference type="ChEBI" id="CHEBI:17865"/>
        <dbReference type="ChEBI" id="CHEBI:29985"/>
        <dbReference type="ChEBI" id="CHEBI:57427"/>
        <dbReference type="EC" id="2.6.1.42"/>
    </reaction>
</comment>
<dbReference type="UniPathway" id="UPA00048">
    <property type="reaction ID" value="UER00073"/>
</dbReference>
<dbReference type="UniPathway" id="UPA00049">
    <property type="reaction ID" value="UER00062"/>
</dbReference>
<reference evidence="16 17" key="1">
    <citation type="submission" date="2015-10" db="EMBL/GenBank/DDBJ databases">
        <title>Metagenome-Assembled Genomes uncover a global brackish microbiome.</title>
        <authorList>
            <person name="Hugerth L.W."/>
            <person name="Larsson J."/>
            <person name="Alneberg J."/>
            <person name="Lindh M.V."/>
            <person name="Legrand C."/>
            <person name="Pinhassi J."/>
            <person name="Andersson A.F."/>
        </authorList>
    </citation>
    <scope>NUCLEOTIDE SEQUENCE [LARGE SCALE GENOMIC DNA]</scope>
    <source>
        <strain evidence="16">BACL4 MAG-120920-bin41</strain>
    </source>
</reference>
<evidence type="ECO:0000256" key="5">
    <source>
        <dbReference type="ARBA" id="ARBA00005072"/>
    </source>
</evidence>
<evidence type="ECO:0000256" key="1">
    <source>
        <dbReference type="ARBA" id="ARBA00001933"/>
    </source>
</evidence>
<dbReference type="InterPro" id="IPR036038">
    <property type="entry name" value="Aminotransferase-like"/>
</dbReference>
<comment type="catalytic activity">
    <reaction evidence="12">
        <text>L-valine + 2-oxoglutarate = 3-methyl-2-oxobutanoate + L-glutamate</text>
        <dbReference type="Rhea" id="RHEA:24813"/>
        <dbReference type="ChEBI" id="CHEBI:11851"/>
        <dbReference type="ChEBI" id="CHEBI:16810"/>
        <dbReference type="ChEBI" id="CHEBI:29985"/>
        <dbReference type="ChEBI" id="CHEBI:57762"/>
        <dbReference type="EC" id="2.6.1.42"/>
    </reaction>
</comment>
<proteinExistence type="inferred from homology"/>
<comment type="function">
    <text evidence="2">Acts on leucine, isoleucine and valine.</text>
</comment>
<dbReference type="Gene3D" id="3.30.470.10">
    <property type="match status" value="1"/>
</dbReference>
<feature type="modified residue" description="N6-(pyridoxal phosphate)lysine" evidence="15">
    <location>
        <position position="189"/>
    </location>
</feature>
<dbReference type="Pfam" id="PF01063">
    <property type="entry name" value="Aminotran_4"/>
    <property type="match status" value="1"/>
</dbReference>
<evidence type="ECO:0000256" key="13">
    <source>
        <dbReference type="ARBA" id="ARBA00048798"/>
    </source>
</evidence>
<keyword evidence="11" id="KW-0663">Pyridoxal phosphate</keyword>
<dbReference type="InterPro" id="IPR043131">
    <property type="entry name" value="BCAT-like_N"/>
</dbReference>
<dbReference type="PIRSF" id="PIRSF006468">
    <property type="entry name" value="BCAT1"/>
    <property type="match status" value="1"/>
</dbReference>
<evidence type="ECO:0000256" key="12">
    <source>
        <dbReference type="ARBA" id="ARBA00048212"/>
    </source>
</evidence>
<comment type="catalytic activity">
    <reaction evidence="13">
        <text>L-isoleucine + 2-oxoglutarate = (S)-3-methyl-2-oxopentanoate + L-glutamate</text>
        <dbReference type="Rhea" id="RHEA:24801"/>
        <dbReference type="ChEBI" id="CHEBI:16810"/>
        <dbReference type="ChEBI" id="CHEBI:29985"/>
        <dbReference type="ChEBI" id="CHEBI:35146"/>
        <dbReference type="ChEBI" id="CHEBI:58045"/>
        <dbReference type="EC" id="2.6.1.42"/>
    </reaction>
</comment>
<dbReference type="Proteomes" id="UP000051547">
    <property type="component" value="Unassembled WGS sequence"/>
</dbReference>
<dbReference type="InterPro" id="IPR043132">
    <property type="entry name" value="BCAT-like_C"/>
</dbReference>
<dbReference type="CDD" id="cd01557">
    <property type="entry name" value="BCAT_beta_family"/>
    <property type="match status" value="1"/>
</dbReference>
<keyword evidence="9 16" id="KW-0032">Aminotransferase</keyword>
<dbReference type="GO" id="GO:0009099">
    <property type="term" value="P:L-valine biosynthetic process"/>
    <property type="evidence" value="ECO:0007669"/>
    <property type="project" value="UniProtKB-UniPathway"/>
</dbReference>
<evidence type="ECO:0000256" key="8">
    <source>
        <dbReference type="ARBA" id="ARBA00018179"/>
    </source>
</evidence>
<dbReference type="FunFam" id="3.30.470.10:FF:000004">
    <property type="entry name" value="Branched-chain-amino-acid aminotransferase"/>
    <property type="match status" value="1"/>
</dbReference>
<keyword evidence="10 16" id="KW-0808">Transferase</keyword>
<evidence type="ECO:0000256" key="4">
    <source>
        <dbReference type="ARBA" id="ARBA00004931"/>
    </source>
</evidence>